<keyword evidence="6" id="KW-0152">Cholesterol biosynthesis</keyword>
<evidence type="ECO:0000256" key="6">
    <source>
        <dbReference type="ARBA" id="ARBA00022778"/>
    </source>
</evidence>
<dbReference type="GO" id="GO:0016132">
    <property type="term" value="P:brassinosteroid biosynthetic process"/>
    <property type="evidence" value="ECO:0007669"/>
    <property type="project" value="TreeGrafter"/>
</dbReference>
<evidence type="ECO:0000256" key="7">
    <source>
        <dbReference type="ARBA" id="ARBA00022857"/>
    </source>
</evidence>
<reference evidence="19 20" key="1">
    <citation type="journal article" date="2017" name="BMC Genomics">
        <title>Chromosome level assembly and secondary metabolite potential of the parasitic fungus Cordyceps militaris.</title>
        <authorList>
            <person name="Kramer G.J."/>
            <person name="Nodwell J.R."/>
        </authorList>
    </citation>
    <scope>NUCLEOTIDE SEQUENCE [LARGE SCALE GENOMIC DNA]</scope>
    <source>
        <strain evidence="19 20">ATCC 34164</strain>
    </source>
</reference>
<organism evidence="19 20">
    <name type="scientific">Cordyceps militaris</name>
    <name type="common">Caterpillar fungus</name>
    <name type="synonym">Clavaria militaris</name>
    <dbReference type="NCBI Taxonomy" id="73501"/>
    <lineage>
        <taxon>Eukaryota</taxon>
        <taxon>Fungi</taxon>
        <taxon>Dikarya</taxon>
        <taxon>Ascomycota</taxon>
        <taxon>Pezizomycotina</taxon>
        <taxon>Sordariomycetes</taxon>
        <taxon>Hypocreomycetidae</taxon>
        <taxon>Hypocreales</taxon>
        <taxon>Cordycipitaceae</taxon>
        <taxon>Cordyceps</taxon>
    </lineage>
</organism>
<keyword evidence="15 18" id="KW-0753">Steroid metabolism</keyword>
<dbReference type="AlphaFoldDB" id="A0A2H4SEA9"/>
<comment type="caution">
    <text evidence="18">Lacks conserved residue(s) required for the propagation of feature annotation.</text>
</comment>
<comment type="subcellular location">
    <subcellularLocation>
        <location evidence="1">Membrane</location>
        <topology evidence="1">Multi-pass membrane protein</topology>
    </subcellularLocation>
</comment>
<evidence type="ECO:0000256" key="5">
    <source>
        <dbReference type="ARBA" id="ARBA00022692"/>
    </source>
</evidence>
<dbReference type="Pfam" id="PF01222">
    <property type="entry name" value="ERG4_ERG24"/>
    <property type="match status" value="1"/>
</dbReference>
<dbReference type="VEuPathDB" id="FungiDB:A9K55_008889"/>
<keyword evidence="3 18" id="KW-0444">Lipid biosynthesis</keyword>
<evidence type="ECO:0000256" key="11">
    <source>
        <dbReference type="ARBA" id="ARBA00023011"/>
    </source>
</evidence>
<comment type="similarity">
    <text evidence="2 18">Belongs to the ERG4/ERG24 family.</text>
</comment>
<evidence type="ECO:0000256" key="4">
    <source>
        <dbReference type="ARBA" id="ARBA00022548"/>
    </source>
</evidence>
<sequence>MYEPGANGKVAKALNEATSFLLVTTSPLFCFFCYIAYSDFDASLYAAAVVLVSRGPVAFFSQHLPQTSLNTIFGYARKWPDNEGETLLTDQFWYNLFNGGELHPRTGQFFDWKHFNASRTGGILLWTLIDLSFAAWQVELHQTLTSTMVAAVLFRAIVVVDYFWCEHWFFETLDGSHERFSFYSIYGFAVMMPLLWTLQTQYLALHPVELSWPVVSAAYVVFAFGFLLNHDANEQRAASRRKSGQVTIWGKPARYVKAQYSTTDGKTHQTILLCSGK</sequence>
<dbReference type="GO" id="GO:0006695">
    <property type="term" value="P:cholesterol biosynthetic process"/>
    <property type="evidence" value="ECO:0007669"/>
    <property type="project" value="UniProtKB-KW"/>
</dbReference>
<evidence type="ECO:0000256" key="3">
    <source>
        <dbReference type="ARBA" id="ARBA00022516"/>
    </source>
</evidence>
<dbReference type="GO" id="GO:0005789">
    <property type="term" value="C:endoplasmic reticulum membrane"/>
    <property type="evidence" value="ECO:0007669"/>
    <property type="project" value="TreeGrafter"/>
</dbReference>
<keyword evidence="14 18" id="KW-1207">Sterol metabolism</keyword>
<keyword evidence="10 18" id="KW-0560">Oxidoreductase</keyword>
<evidence type="ECO:0000256" key="8">
    <source>
        <dbReference type="ARBA" id="ARBA00022955"/>
    </source>
</evidence>
<dbReference type="Proteomes" id="UP000323067">
    <property type="component" value="Chromosome vii"/>
</dbReference>
<evidence type="ECO:0000256" key="1">
    <source>
        <dbReference type="ARBA" id="ARBA00004141"/>
    </source>
</evidence>
<evidence type="ECO:0000256" key="9">
    <source>
        <dbReference type="ARBA" id="ARBA00022989"/>
    </source>
</evidence>
<feature type="transmembrane region" description="Helical" evidence="18">
    <location>
        <begin position="20"/>
        <end position="37"/>
    </location>
</feature>
<dbReference type="EC" id="1.3.1.21" evidence="16"/>
<evidence type="ECO:0000313" key="20">
    <source>
        <dbReference type="Proteomes" id="UP000323067"/>
    </source>
</evidence>
<gene>
    <name evidence="19" type="ORF">A9K55_008889</name>
</gene>
<protein>
    <recommendedName>
        <fullName evidence="16">7-dehydrocholesterol reductase</fullName>
        <ecNumber evidence="16">1.3.1.21</ecNumber>
    </recommendedName>
    <alternativeName>
        <fullName evidence="17">Sterol Delta(7)-reductase</fullName>
    </alternativeName>
</protein>
<proteinExistence type="inferred from homology"/>
<name>A0A2H4SEA9_CORMI</name>
<dbReference type="PANTHER" id="PTHR21257">
    <property type="entry name" value="DELTA(14)-STEROL REDUCTASE"/>
    <property type="match status" value="1"/>
</dbReference>
<evidence type="ECO:0000256" key="17">
    <source>
        <dbReference type="ARBA" id="ARBA00042688"/>
    </source>
</evidence>
<feature type="transmembrane region" description="Helical" evidence="18">
    <location>
        <begin position="210"/>
        <end position="228"/>
    </location>
</feature>
<evidence type="ECO:0000313" key="19">
    <source>
        <dbReference type="EMBL" id="ATY61451.1"/>
    </source>
</evidence>
<evidence type="ECO:0000256" key="13">
    <source>
        <dbReference type="ARBA" id="ARBA00023136"/>
    </source>
</evidence>
<accession>A0A2H4SEA9</accession>
<evidence type="ECO:0000256" key="10">
    <source>
        <dbReference type="ARBA" id="ARBA00023002"/>
    </source>
</evidence>
<dbReference type="InterPro" id="IPR001171">
    <property type="entry name" value="ERG24_DHCR-like"/>
</dbReference>
<feature type="transmembrane region" description="Helical" evidence="18">
    <location>
        <begin position="120"/>
        <end position="138"/>
    </location>
</feature>
<keyword evidence="12 18" id="KW-0443">Lipid metabolism</keyword>
<evidence type="ECO:0000256" key="14">
    <source>
        <dbReference type="ARBA" id="ARBA00023166"/>
    </source>
</evidence>
<evidence type="ECO:0000256" key="18">
    <source>
        <dbReference type="RuleBase" id="RU369120"/>
    </source>
</evidence>
<keyword evidence="13 18" id="KW-0472">Membrane</keyword>
<dbReference type="PANTHER" id="PTHR21257:SF38">
    <property type="entry name" value="7-DEHYDROCHOLESTEROL REDUCTASE"/>
    <property type="match status" value="1"/>
</dbReference>
<evidence type="ECO:0000256" key="16">
    <source>
        <dbReference type="ARBA" id="ARBA00038851"/>
    </source>
</evidence>
<feature type="transmembrane region" description="Helical" evidence="18">
    <location>
        <begin position="180"/>
        <end position="198"/>
    </location>
</feature>
<feature type="transmembrane region" description="Helical" evidence="18">
    <location>
        <begin position="144"/>
        <end position="164"/>
    </location>
</feature>
<dbReference type="EMBL" id="CP023324">
    <property type="protein sequence ID" value="ATY61451.1"/>
    <property type="molecule type" value="Genomic_DNA"/>
</dbReference>
<dbReference type="GO" id="GO:0047598">
    <property type="term" value="F:7-dehydrocholesterol reductase activity"/>
    <property type="evidence" value="ECO:0007669"/>
    <property type="project" value="UniProtKB-EC"/>
</dbReference>
<evidence type="ECO:0000256" key="2">
    <source>
        <dbReference type="ARBA" id="ARBA00005402"/>
    </source>
</evidence>
<evidence type="ECO:0000256" key="15">
    <source>
        <dbReference type="ARBA" id="ARBA00023221"/>
    </source>
</evidence>
<evidence type="ECO:0000256" key="12">
    <source>
        <dbReference type="ARBA" id="ARBA00023098"/>
    </source>
</evidence>
<keyword evidence="8 18" id="KW-0752">Steroid biosynthesis</keyword>
<keyword evidence="11 18" id="KW-0756">Sterol biosynthesis</keyword>
<dbReference type="OrthoDB" id="5326588at2759"/>
<keyword evidence="7" id="KW-0521">NADP</keyword>
<keyword evidence="5 18" id="KW-0812">Transmembrane</keyword>
<dbReference type="VEuPathDB" id="FungiDB:CCM_08633"/>
<keyword evidence="4" id="KW-0153">Cholesterol metabolism</keyword>
<keyword evidence="9 18" id="KW-1133">Transmembrane helix</keyword>